<sequence length="124" mass="13643">MRAPGNLAAKFSSRAPRYNIAAPAHARQTVLMTHQVRPRSRLSRLERDEVLRKSGQIALRQKSAERRSSQADERTVRFRGSRGDGGFLNILRVVSRGRVKPLARFAGSSVRAVPAAGSRPLAVS</sequence>
<accession>A0A9Q1EEG6</accession>
<gene>
    <name evidence="2" type="ORF">SKAU_G00384310</name>
</gene>
<feature type="region of interest" description="Disordered" evidence="1">
    <location>
        <begin position="59"/>
        <end position="78"/>
    </location>
</feature>
<name>A0A9Q1EEG6_SYNKA</name>
<evidence type="ECO:0000256" key="1">
    <source>
        <dbReference type="SAM" id="MobiDB-lite"/>
    </source>
</evidence>
<keyword evidence="3" id="KW-1185">Reference proteome</keyword>
<dbReference type="Proteomes" id="UP001152622">
    <property type="component" value="Chromosome 19"/>
</dbReference>
<organism evidence="2 3">
    <name type="scientific">Synaphobranchus kaupii</name>
    <name type="common">Kaup's arrowtooth eel</name>
    <dbReference type="NCBI Taxonomy" id="118154"/>
    <lineage>
        <taxon>Eukaryota</taxon>
        <taxon>Metazoa</taxon>
        <taxon>Chordata</taxon>
        <taxon>Craniata</taxon>
        <taxon>Vertebrata</taxon>
        <taxon>Euteleostomi</taxon>
        <taxon>Actinopterygii</taxon>
        <taxon>Neopterygii</taxon>
        <taxon>Teleostei</taxon>
        <taxon>Anguilliformes</taxon>
        <taxon>Synaphobranchidae</taxon>
        <taxon>Synaphobranchus</taxon>
    </lineage>
</organism>
<proteinExistence type="predicted"/>
<evidence type="ECO:0000313" key="2">
    <source>
        <dbReference type="EMBL" id="KAJ8337211.1"/>
    </source>
</evidence>
<dbReference type="EMBL" id="JAINUF010000019">
    <property type="protein sequence ID" value="KAJ8337211.1"/>
    <property type="molecule type" value="Genomic_DNA"/>
</dbReference>
<reference evidence="2" key="1">
    <citation type="journal article" date="2023" name="Science">
        <title>Genome structures resolve the early diversification of teleost fishes.</title>
        <authorList>
            <person name="Parey E."/>
            <person name="Louis A."/>
            <person name="Montfort J."/>
            <person name="Bouchez O."/>
            <person name="Roques C."/>
            <person name="Iampietro C."/>
            <person name="Lluch J."/>
            <person name="Castinel A."/>
            <person name="Donnadieu C."/>
            <person name="Desvignes T."/>
            <person name="Floi Bucao C."/>
            <person name="Jouanno E."/>
            <person name="Wen M."/>
            <person name="Mejri S."/>
            <person name="Dirks R."/>
            <person name="Jansen H."/>
            <person name="Henkel C."/>
            <person name="Chen W.J."/>
            <person name="Zahm M."/>
            <person name="Cabau C."/>
            <person name="Klopp C."/>
            <person name="Thompson A.W."/>
            <person name="Robinson-Rechavi M."/>
            <person name="Braasch I."/>
            <person name="Lecointre G."/>
            <person name="Bobe J."/>
            <person name="Postlethwait J.H."/>
            <person name="Berthelot C."/>
            <person name="Roest Crollius H."/>
            <person name="Guiguen Y."/>
        </authorList>
    </citation>
    <scope>NUCLEOTIDE SEQUENCE</scope>
    <source>
        <strain evidence="2">WJC10195</strain>
    </source>
</reference>
<comment type="caution">
    <text evidence="2">The sequence shown here is derived from an EMBL/GenBank/DDBJ whole genome shotgun (WGS) entry which is preliminary data.</text>
</comment>
<protein>
    <submittedName>
        <fullName evidence="2">Uncharacterized protein</fullName>
    </submittedName>
</protein>
<feature type="compositionally biased region" description="Basic and acidic residues" evidence="1">
    <location>
        <begin position="62"/>
        <end position="76"/>
    </location>
</feature>
<evidence type="ECO:0000313" key="3">
    <source>
        <dbReference type="Proteomes" id="UP001152622"/>
    </source>
</evidence>
<dbReference type="AlphaFoldDB" id="A0A9Q1EEG6"/>